<keyword evidence="4" id="KW-0012">Acyltransferase</keyword>
<name>A0ABT0ZT41_9PSEU</name>
<feature type="transmembrane region" description="Helical" evidence="1">
    <location>
        <begin position="310"/>
        <end position="329"/>
    </location>
</feature>
<keyword evidence="4" id="KW-0808">Transferase</keyword>
<dbReference type="Proteomes" id="UP001165283">
    <property type="component" value="Unassembled WGS sequence"/>
</dbReference>
<feature type="transmembrane region" description="Helical" evidence="1">
    <location>
        <begin position="192"/>
        <end position="209"/>
    </location>
</feature>
<dbReference type="PANTHER" id="PTHR23028">
    <property type="entry name" value="ACETYLTRANSFERASE"/>
    <property type="match status" value="1"/>
</dbReference>
<keyword evidence="5" id="KW-1185">Reference proteome</keyword>
<proteinExistence type="predicted"/>
<dbReference type="GO" id="GO:0016746">
    <property type="term" value="F:acyltransferase activity"/>
    <property type="evidence" value="ECO:0007669"/>
    <property type="project" value="UniProtKB-KW"/>
</dbReference>
<dbReference type="InterPro" id="IPR043968">
    <property type="entry name" value="SGNH"/>
</dbReference>
<evidence type="ECO:0000313" key="5">
    <source>
        <dbReference type="Proteomes" id="UP001165283"/>
    </source>
</evidence>
<feature type="transmembrane region" description="Helical" evidence="1">
    <location>
        <begin position="341"/>
        <end position="364"/>
    </location>
</feature>
<accession>A0ABT0ZT41</accession>
<evidence type="ECO:0000259" key="2">
    <source>
        <dbReference type="Pfam" id="PF01757"/>
    </source>
</evidence>
<dbReference type="PANTHER" id="PTHR23028:SF53">
    <property type="entry name" value="ACYL_TRANSF_3 DOMAIN-CONTAINING PROTEIN"/>
    <property type="match status" value="1"/>
</dbReference>
<feature type="transmembrane region" description="Helical" evidence="1">
    <location>
        <begin position="12"/>
        <end position="33"/>
    </location>
</feature>
<sequence length="655" mass="70068">MVAYHAGLPVQGGFVGVDVFFVISGFVITMLLLRELAAHGRIRFRRFYARRIRRLLPALALVLTVTALLSMVLQSPFGSQQDTAVAGVGASMWLANVALYLVTGDYFDNAAETIPLLHTWSLAVEEQFYLVFPVLLAVGYWWGRRKQRRGVGGATLVMAAVVAASFAISLWLSYGHGLPFIDKPSTAAFYSAPSRAWEFGIGGLVALWADRGTPLSRAAGAAVGWTGAALLLAAATLIPDTAVFPGSVAVVPVVGTALVIVGGRTEGGALGRLLARRPLQAIGDVSYSWYLWHWPLIVFAHLVWPSDSGVTVAAAVIALPLAWASYTYFEQPIRRGGGLSAWATVRLAVVSIVVPILLFGVVYAEATRSWGNPAIAAMAEQVRPVPTGYREGCHSSTPVPARNLTRCTFEGRPGGPRVFLVGDSNAGQYAEAVIDAGRALDRTVVLATMSGCPLIDLVFERAGRPDDDCRIFQEQSTRWLTEQAGASIVIAAANEAINDPEVTLRDPLTGEGASEPSAKQRLWAAGLERTLTALKSAGHAVLMVNVIPHLGGDQQRWWSPSQCALPTLRDSVSDCGVEVPLQDVDETQARARTAEHDAAASAGVQEMDLRAVLCPDSSCRSVRDGVWIYRDGLHISTRQSHALAGEFEIALGGNP</sequence>
<feature type="transmembrane region" description="Helical" evidence="1">
    <location>
        <begin position="150"/>
        <end position="172"/>
    </location>
</feature>
<dbReference type="InterPro" id="IPR002656">
    <property type="entry name" value="Acyl_transf_3_dom"/>
</dbReference>
<feature type="domain" description="SGNH" evidence="3">
    <location>
        <begin position="393"/>
        <end position="648"/>
    </location>
</feature>
<organism evidence="4 5">
    <name type="scientific">Pseudonocardia humida</name>
    <dbReference type="NCBI Taxonomy" id="2800819"/>
    <lineage>
        <taxon>Bacteria</taxon>
        <taxon>Bacillati</taxon>
        <taxon>Actinomycetota</taxon>
        <taxon>Actinomycetes</taxon>
        <taxon>Pseudonocardiales</taxon>
        <taxon>Pseudonocardiaceae</taxon>
        <taxon>Pseudonocardia</taxon>
    </lineage>
</organism>
<dbReference type="Pfam" id="PF01757">
    <property type="entry name" value="Acyl_transf_3"/>
    <property type="match status" value="1"/>
</dbReference>
<feature type="transmembrane region" description="Helical" evidence="1">
    <location>
        <begin position="285"/>
        <end position="304"/>
    </location>
</feature>
<gene>
    <name evidence="4" type="ORF">KDL28_02295</name>
</gene>
<keyword evidence="1" id="KW-0472">Membrane</keyword>
<keyword evidence="1" id="KW-0812">Transmembrane</keyword>
<protein>
    <submittedName>
        <fullName evidence="4">Acyltransferase</fullName>
    </submittedName>
</protein>
<feature type="domain" description="Acyltransferase 3" evidence="2">
    <location>
        <begin position="11"/>
        <end position="325"/>
    </location>
</feature>
<evidence type="ECO:0000256" key="1">
    <source>
        <dbReference type="SAM" id="Phobius"/>
    </source>
</evidence>
<dbReference type="EMBL" id="JAGSOV010000008">
    <property type="protein sequence ID" value="MCO1653878.1"/>
    <property type="molecule type" value="Genomic_DNA"/>
</dbReference>
<dbReference type="InterPro" id="IPR050879">
    <property type="entry name" value="Acyltransferase_3"/>
</dbReference>
<feature type="transmembrane region" description="Helical" evidence="1">
    <location>
        <begin position="218"/>
        <end position="238"/>
    </location>
</feature>
<feature type="transmembrane region" description="Helical" evidence="1">
    <location>
        <begin position="54"/>
        <end position="73"/>
    </location>
</feature>
<evidence type="ECO:0000259" key="3">
    <source>
        <dbReference type="Pfam" id="PF19040"/>
    </source>
</evidence>
<dbReference type="Pfam" id="PF19040">
    <property type="entry name" value="SGNH"/>
    <property type="match status" value="1"/>
</dbReference>
<feature type="transmembrane region" description="Helical" evidence="1">
    <location>
        <begin position="244"/>
        <end position="264"/>
    </location>
</feature>
<keyword evidence="1" id="KW-1133">Transmembrane helix</keyword>
<reference evidence="4" key="1">
    <citation type="submission" date="2021-04" db="EMBL/GenBank/DDBJ databases">
        <title>Pseudonocardia sp. nov., isolated from sandy soil of mangrove forest.</title>
        <authorList>
            <person name="Zan Z."/>
            <person name="Huang R."/>
            <person name="Liu W."/>
        </authorList>
    </citation>
    <scope>NUCLEOTIDE SEQUENCE</scope>
    <source>
        <strain evidence="4">S2-4</strain>
    </source>
</reference>
<comment type="caution">
    <text evidence="4">The sequence shown here is derived from an EMBL/GenBank/DDBJ whole genome shotgun (WGS) entry which is preliminary data.</text>
</comment>
<feature type="transmembrane region" description="Helical" evidence="1">
    <location>
        <begin position="127"/>
        <end position="143"/>
    </location>
</feature>
<evidence type="ECO:0000313" key="4">
    <source>
        <dbReference type="EMBL" id="MCO1653878.1"/>
    </source>
</evidence>